<dbReference type="Pfam" id="PF01501">
    <property type="entry name" value="Glyco_transf_8"/>
    <property type="match status" value="1"/>
</dbReference>
<evidence type="ECO:0000256" key="2">
    <source>
        <dbReference type="SAM" id="SignalP"/>
    </source>
</evidence>
<feature type="chain" id="PRO_5030582239" description="Hexosyltransferase" evidence="2">
    <location>
        <begin position="23"/>
        <end position="426"/>
    </location>
</feature>
<name>A0A7S2HWT0_9DINO</name>
<accession>A0A7S2HWT0</accession>
<protein>
    <recommendedName>
        <fullName evidence="4">Hexosyltransferase</fullName>
    </recommendedName>
</protein>
<dbReference type="InterPro" id="IPR050587">
    <property type="entry name" value="GNT1/Glycosyltrans_8"/>
</dbReference>
<evidence type="ECO:0000313" key="3">
    <source>
        <dbReference type="EMBL" id="CAD9502332.1"/>
    </source>
</evidence>
<dbReference type="Gene3D" id="3.90.550.10">
    <property type="entry name" value="Spore Coat Polysaccharide Biosynthesis Protein SpsA, Chain A"/>
    <property type="match status" value="1"/>
</dbReference>
<dbReference type="EMBL" id="HBGQ01077853">
    <property type="protein sequence ID" value="CAD9502332.1"/>
    <property type="molecule type" value="Transcribed_RNA"/>
</dbReference>
<dbReference type="InterPro" id="IPR029044">
    <property type="entry name" value="Nucleotide-diphossugar_trans"/>
</dbReference>
<keyword evidence="2" id="KW-0732">Signal</keyword>
<dbReference type="AlphaFoldDB" id="A0A7S2HWT0"/>
<dbReference type="PANTHER" id="PTHR11183">
    <property type="entry name" value="GLYCOGENIN SUBFAMILY MEMBER"/>
    <property type="match status" value="1"/>
</dbReference>
<sequence length="426" mass="47585">MVPHRRIHAILFSLIVAAGALRQREVSTAIALARDTEERAGGNATTPVASPFCTLRPPPDPEEEGLNPLGGMRQLTDRGLGTTSKLVMEMPSSGHSSTGIFAVSDAKAAAETIRQRSRHLAQEVFNTTRAYVTLATLCHGGDAGNGRPYFLMYALTLARSLKAVNSSYPLIVLVPDQEDCELLLEYHEQVIKNLNMAFLRVPPHFFNPEALPEPIHIRWRYTYPKSYIWAMDGFERLVYLDSDVMLLRNNDDLFELPDRGHLYMSINQQACNKKPLEANNLGGASNLMVLSPDMSSFNAILGEFKEARRQQLSREGEADDQSIIGQYFKSAGRLKLLSQADMLFTECLLLYNCEADLIRALHFGNVGRMVTSQGGWPVALDLDHRWKPLFQTWARHCRSRSVTEACNGHCKGLCMSTLASWDCVHC</sequence>
<feature type="signal peptide" evidence="2">
    <location>
        <begin position="1"/>
        <end position="22"/>
    </location>
</feature>
<feature type="region of interest" description="Disordered" evidence="1">
    <location>
        <begin position="41"/>
        <end position="74"/>
    </location>
</feature>
<proteinExistence type="predicted"/>
<gene>
    <name evidence="3" type="ORF">AAND1436_LOCUS37221</name>
</gene>
<organism evidence="3">
    <name type="scientific">Alexandrium andersonii</name>
    <dbReference type="NCBI Taxonomy" id="327968"/>
    <lineage>
        <taxon>Eukaryota</taxon>
        <taxon>Sar</taxon>
        <taxon>Alveolata</taxon>
        <taxon>Dinophyceae</taxon>
        <taxon>Gonyaulacales</taxon>
        <taxon>Pyrocystaceae</taxon>
        <taxon>Alexandrium</taxon>
    </lineage>
</organism>
<dbReference type="GO" id="GO:0016757">
    <property type="term" value="F:glycosyltransferase activity"/>
    <property type="evidence" value="ECO:0007669"/>
    <property type="project" value="InterPro"/>
</dbReference>
<evidence type="ECO:0008006" key="4">
    <source>
        <dbReference type="Google" id="ProtNLM"/>
    </source>
</evidence>
<dbReference type="InterPro" id="IPR002495">
    <property type="entry name" value="Glyco_trans_8"/>
</dbReference>
<dbReference type="SUPFAM" id="SSF53448">
    <property type="entry name" value="Nucleotide-diphospho-sugar transferases"/>
    <property type="match status" value="1"/>
</dbReference>
<evidence type="ECO:0000256" key="1">
    <source>
        <dbReference type="SAM" id="MobiDB-lite"/>
    </source>
</evidence>
<reference evidence="3" key="1">
    <citation type="submission" date="2021-01" db="EMBL/GenBank/DDBJ databases">
        <authorList>
            <person name="Corre E."/>
            <person name="Pelletier E."/>
            <person name="Niang G."/>
            <person name="Scheremetjew M."/>
            <person name="Finn R."/>
            <person name="Kale V."/>
            <person name="Holt S."/>
            <person name="Cochrane G."/>
            <person name="Meng A."/>
            <person name="Brown T."/>
            <person name="Cohen L."/>
        </authorList>
    </citation>
    <scope>NUCLEOTIDE SEQUENCE</scope>
    <source>
        <strain evidence="3">CCMP2222</strain>
    </source>
</reference>